<organism evidence="6 7">
    <name type="scientific">Actinoplanes sandaracinus</name>
    <dbReference type="NCBI Taxonomy" id="3045177"/>
    <lineage>
        <taxon>Bacteria</taxon>
        <taxon>Bacillati</taxon>
        <taxon>Actinomycetota</taxon>
        <taxon>Actinomycetes</taxon>
        <taxon>Micromonosporales</taxon>
        <taxon>Micromonosporaceae</taxon>
        <taxon>Actinoplanes</taxon>
    </lineage>
</organism>
<evidence type="ECO:0000256" key="3">
    <source>
        <dbReference type="ARBA" id="ARBA00023012"/>
    </source>
</evidence>
<dbReference type="Gene3D" id="3.30.565.10">
    <property type="entry name" value="Histidine kinase-like ATPase, C-terminal domain"/>
    <property type="match status" value="1"/>
</dbReference>
<evidence type="ECO:0000313" key="7">
    <source>
        <dbReference type="Proteomes" id="UP001241758"/>
    </source>
</evidence>
<dbReference type="RefSeq" id="WP_282759341.1">
    <property type="nucleotide sequence ID" value="NZ_JASCTH010000006.1"/>
</dbReference>
<dbReference type="Proteomes" id="UP001241758">
    <property type="component" value="Unassembled WGS sequence"/>
</dbReference>
<evidence type="ECO:0000256" key="4">
    <source>
        <dbReference type="SAM" id="MobiDB-lite"/>
    </source>
</evidence>
<protein>
    <submittedName>
        <fullName evidence="6">Histidine kinase</fullName>
    </submittedName>
</protein>
<dbReference type="Gene3D" id="1.20.5.1930">
    <property type="match status" value="1"/>
</dbReference>
<keyword evidence="1" id="KW-0808">Transferase</keyword>
<dbReference type="SMART" id="SM00387">
    <property type="entry name" value="HATPase_c"/>
    <property type="match status" value="1"/>
</dbReference>
<accession>A0ABT6WHR8</accession>
<evidence type="ECO:0000313" key="6">
    <source>
        <dbReference type="EMBL" id="MDI6099268.1"/>
    </source>
</evidence>
<proteinExistence type="predicted"/>
<evidence type="ECO:0000256" key="1">
    <source>
        <dbReference type="ARBA" id="ARBA00022679"/>
    </source>
</evidence>
<dbReference type="InterPro" id="IPR050482">
    <property type="entry name" value="Sensor_HK_TwoCompSys"/>
</dbReference>
<feature type="domain" description="Histidine kinase/HSP90-like ATPase" evidence="5">
    <location>
        <begin position="214"/>
        <end position="307"/>
    </location>
</feature>
<dbReference type="InterPro" id="IPR003594">
    <property type="entry name" value="HATPase_dom"/>
</dbReference>
<keyword evidence="3" id="KW-0902">Two-component regulatory system</keyword>
<dbReference type="GO" id="GO:0016301">
    <property type="term" value="F:kinase activity"/>
    <property type="evidence" value="ECO:0007669"/>
    <property type="project" value="UniProtKB-KW"/>
</dbReference>
<evidence type="ECO:0000256" key="2">
    <source>
        <dbReference type="ARBA" id="ARBA00022777"/>
    </source>
</evidence>
<evidence type="ECO:0000259" key="5">
    <source>
        <dbReference type="SMART" id="SM00387"/>
    </source>
</evidence>
<keyword evidence="7" id="KW-1185">Reference proteome</keyword>
<feature type="region of interest" description="Disordered" evidence="4">
    <location>
        <begin position="254"/>
        <end position="273"/>
    </location>
</feature>
<dbReference type="InterPro" id="IPR036890">
    <property type="entry name" value="HATPase_C_sf"/>
</dbReference>
<dbReference type="EMBL" id="JASCTH010000006">
    <property type="protein sequence ID" value="MDI6099268.1"/>
    <property type="molecule type" value="Genomic_DNA"/>
</dbReference>
<dbReference type="SUPFAM" id="SSF55874">
    <property type="entry name" value="ATPase domain of HSP90 chaperone/DNA topoisomerase II/histidine kinase"/>
    <property type="match status" value="1"/>
</dbReference>
<dbReference type="PANTHER" id="PTHR24421">
    <property type="entry name" value="NITRATE/NITRITE SENSOR PROTEIN NARX-RELATED"/>
    <property type="match status" value="1"/>
</dbReference>
<sequence length="310" mass="33933">MINLGQVVDDVIASVRAGEVRLNKTAAKLADQIGGSRARSRVHPIESLRASSVLFDIVLDTLADDAGIDGHRTVMVATRSLHSSIMRRIQWAAGSYVSFLLEQVHEAQLEERRRLARDLHDRVGSPASVVSRNLELAQAYQAGDPMRSQAKVAAAYEASVQTLQEIRDVAADMRLEDEITNLEKSLRVFLEQMADSDVVVHLTVSGGEDWVPANVLDEVFSVVREALRNAFEHAAPTTVVSEIDIAPHEIRARISDDGRGFDTGDGRKPREGLSSMRERAGLLGGWLSVSSVPGEGTHVEVMVSLQRTLR</sequence>
<dbReference type="InterPro" id="IPR011712">
    <property type="entry name" value="Sig_transdc_His_kin_sub3_dim/P"/>
</dbReference>
<name>A0ABT6WHR8_9ACTN</name>
<keyword evidence="2 6" id="KW-0418">Kinase</keyword>
<dbReference type="Pfam" id="PF02518">
    <property type="entry name" value="HATPase_c"/>
    <property type="match status" value="1"/>
</dbReference>
<gene>
    <name evidence="6" type="ORF">QLQ12_11745</name>
</gene>
<comment type="caution">
    <text evidence="6">The sequence shown here is derived from an EMBL/GenBank/DDBJ whole genome shotgun (WGS) entry which is preliminary data.</text>
</comment>
<reference evidence="6 7" key="1">
    <citation type="submission" date="2023-05" db="EMBL/GenBank/DDBJ databases">
        <title>Actinoplanes sp. NEAU-A12 genome sequencing.</title>
        <authorList>
            <person name="Wang Z.-S."/>
        </authorList>
    </citation>
    <scope>NUCLEOTIDE SEQUENCE [LARGE SCALE GENOMIC DNA]</scope>
    <source>
        <strain evidence="6 7">NEAU-A12</strain>
    </source>
</reference>
<dbReference type="Pfam" id="PF07730">
    <property type="entry name" value="HisKA_3"/>
    <property type="match status" value="1"/>
</dbReference>
<dbReference type="CDD" id="cd16917">
    <property type="entry name" value="HATPase_UhpB-NarQ-NarX-like"/>
    <property type="match status" value="1"/>
</dbReference>